<dbReference type="AlphaFoldDB" id="F4SDV3"/>
<dbReference type="InParanoid" id="F4SDV3"/>
<dbReference type="STRING" id="747676.F4SDV3"/>
<dbReference type="InterPro" id="IPR036397">
    <property type="entry name" value="RNaseH_sf"/>
</dbReference>
<proteinExistence type="predicted"/>
<evidence type="ECO:0000259" key="2">
    <source>
        <dbReference type="Pfam" id="PF13456"/>
    </source>
</evidence>
<feature type="transmembrane region" description="Helical" evidence="1">
    <location>
        <begin position="86"/>
        <end position="105"/>
    </location>
</feature>
<name>F4SDV3_MELLP</name>
<keyword evidence="1" id="KW-0472">Membrane</keyword>
<gene>
    <name evidence="3" type="ORF">MELLADRAFT_87426</name>
</gene>
<accession>F4SDV3</accession>
<dbReference type="PANTHER" id="PTHR33050">
    <property type="entry name" value="REVERSE TRANSCRIPTASE DOMAIN-CONTAINING PROTEIN"/>
    <property type="match status" value="1"/>
</dbReference>
<protein>
    <recommendedName>
        <fullName evidence="2">RNase H type-1 domain-containing protein</fullName>
    </recommendedName>
</protein>
<keyword evidence="1" id="KW-0812">Transmembrane</keyword>
<sequence length="735" mass="83776">MMRLLGLRWQTEDTSVLRIGTTKILMSLRLNISVVLIFSILPIMVHLFLLLGTINLPVIQSRLLHILDSLPFKPLFEEKLLLKQGLHLRSLLLLLGFTILATLNTRVAFRLLVRKVLNTQNSTALRLITRIIVHFPKQIVAGYTFVVLFRALFAGFSVGRSKSVGFSAALESSLTAEPFPDAPPLEEDIDAAFALKRFHYLFKVHTPFNVDKMEELLKFHPNQPFVKSAIKGLREGFWPSSKLPSSEIQCEEEIAKGRYSEEFSTLLPGMKVIPLLMTSKKDSNKMRVCSNMSFGKSGKSPNDLIDKDRIKVSYDSLQSWMPFLIELKKKHGNVTIFKSDVEGAFRTLSAHLQYQIRQILRIKDKFRVDHNLTFGSSASPHIWCGVFSLVLWIAAEVFHIKHINCMMDDIWSAAAADDWVTFKDHRIPGPQAKLLMVFDILGVPWVWKKQVHGSVLEIIGHIVDSNKMSVYLEADKKLLMVNRIKEFVSIPDHTLRDWQSLQGWISWGFNSMPLGRFALQSLYEKTGGKTERFLKIHLNKENQEDLRWLIKYFESSNGVLVLKSSTWSAPQADSLFFVDACPTGIGVWEPETRKAYYHKLPLPSRHIFWAELLAVMAAIDLGINAGSGRIYVHTDNKNVFHLFNSHRPNQLIRPLFSYIVQRMVECQVEVKVSHIAGLTNTCADMLSHTLLDAVKKKFYPRSISTLVIDPILGAGGIEINLEYFNNPALKWRREA</sequence>
<evidence type="ECO:0000256" key="1">
    <source>
        <dbReference type="SAM" id="Phobius"/>
    </source>
</evidence>
<feature type="transmembrane region" description="Helical" evidence="1">
    <location>
        <begin position="32"/>
        <end position="54"/>
    </location>
</feature>
<dbReference type="OrthoDB" id="3248529at2759"/>
<dbReference type="GO" id="GO:0004523">
    <property type="term" value="F:RNA-DNA hybrid ribonuclease activity"/>
    <property type="evidence" value="ECO:0007669"/>
    <property type="project" value="InterPro"/>
</dbReference>
<dbReference type="GeneID" id="18934520"/>
<dbReference type="CDD" id="cd06222">
    <property type="entry name" value="RNase_H_like"/>
    <property type="match status" value="1"/>
</dbReference>
<dbReference type="InterPro" id="IPR002156">
    <property type="entry name" value="RNaseH_domain"/>
</dbReference>
<reference evidence="4" key="1">
    <citation type="journal article" date="2011" name="Proc. Natl. Acad. Sci. U.S.A.">
        <title>Obligate biotrophy features unraveled by the genomic analysis of rust fungi.</title>
        <authorList>
            <person name="Duplessis S."/>
            <person name="Cuomo C.A."/>
            <person name="Lin Y.-C."/>
            <person name="Aerts A."/>
            <person name="Tisserant E."/>
            <person name="Veneault-Fourrey C."/>
            <person name="Joly D.L."/>
            <person name="Hacquard S."/>
            <person name="Amselem J."/>
            <person name="Cantarel B.L."/>
            <person name="Chiu R."/>
            <person name="Coutinho P.M."/>
            <person name="Feau N."/>
            <person name="Field M."/>
            <person name="Frey P."/>
            <person name="Gelhaye E."/>
            <person name="Goldberg J."/>
            <person name="Grabherr M.G."/>
            <person name="Kodira C.D."/>
            <person name="Kohler A."/>
            <person name="Kuees U."/>
            <person name="Lindquist E.A."/>
            <person name="Lucas S.M."/>
            <person name="Mago R."/>
            <person name="Mauceli E."/>
            <person name="Morin E."/>
            <person name="Murat C."/>
            <person name="Pangilinan J.L."/>
            <person name="Park R."/>
            <person name="Pearson M."/>
            <person name="Quesneville H."/>
            <person name="Rouhier N."/>
            <person name="Sakthikumar S."/>
            <person name="Salamov A.A."/>
            <person name="Schmutz J."/>
            <person name="Selles B."/>
            <person name="Shapiro H."/>
            <person name="Tanguay P."/>
            <person name="Tuskan G.A."/>
            <person name="Henrissat B."/>
            <person name="Van de Peer Y."/>
            <person name="Rouze P."/>
            <person name="Ellis J.G."/>
            <person name="Dodds P.N."/>
            <person name="Schein J.E."/>
            <person name="Zhong S."/>
            <person name="Hamelin R.C."/>
            <person name="Grigoriev I.V."/>
            <person name="Szabo L.J."/>
            <person name="Martin F."/>
        </authorList>
    </citation>
    <scope>NUCLEOTIDE SEQUENCE [LARGE SCALE GENOMIC DNA]</scope>
    <source>
        <strain evidence="4">98AG31 / pathotype 3-4-7</strain>
    </source>
</reference>
<keyword evidence="4" id="KW-1185">Reference proteome</keyword>
<dbReference type="RefSeq" id="XP_007419557.1">
    <property type="nucleotide sequence ID" value="XM_007419495.1"/>
</dbReference>
<evidence type="ECO:0000313" key="4">
    <source>
        <dbReference type="Proteomes" id="UP000001072"/>
    </source>
</evidence>
<dbReference type="GO" id="GO:0003676">
    <property type="term" value="F:nucleic acid binding"/>
    <property type="evidence" value="ECO:0007669"/>
    <property type="project" value="InterPro"/>
</dbReference>
<organism evidence="4">
    <name type="scientific">Melampsora larici-populina (strain 98AG31 / pathotype 3-4-7)</name>
    <name type="common">Poplar leaf rust fungus</name>
    <dbReference type="NCBI Taxonomy" id="747676"/>
    <lineage>
        <taxon>Eukaryota</taxon>
        <taxon>Fungi</taxon>
        <taxon>Dikarya</taxon>
        <taxon>Basidiomycota</taxon>
        <taxon>Pucciniomycotina</taxon>
        <taxon>Pucciniomycetes</taxon>
        <taxon>Pucciniales</taxon>
        <taxon>Melampsoraceae</taxon>
        <taxon>Melampsora</taxon>
    </lineage>
</organism>
<feature type="domain" description="RNase H type-1" evidence="2">
    <location>
        <begin position="604"/>
        <end position="688"/>
    </location>
</feature>
<dbReference type="KEGG" id="mlr:MELLADRAFT_87426"/>
<dbReference type="PANTHER" id="PTHR33050:SF7">
    <property type="entry name" value="RIBONUCLEASE H"/>
    <property type="match status" value="1"/>
</dbReference>
<dbReference type="SUPFAM" id="SSF56672">
    <property type="entry name" value="DNA/RNA polymerases"/>
    <property type="match status" value="1"/>
</dbReference>
<dbReference type="InterPro" id="IPR052055">
    <property type="entry name" value="Hepadnavirus_pol/RT"/>
</dbReference>
<dbReference type="Gene3D" id="3.30.420.10">
    <property type="entry name" value="Ribonuclease H-like superfamily/Ribonuclease H"/>
    <property type="match status" value="1"/>
</dbReference>
<dbReference type="eggNOG" id="ENOG502S0CW">
    <property type="taxonomic scope" value="Eukaryota"/>
</dbReference>
<feature type="transmembrane region" description="Helical" evidence="1">
    <location>
        <begin position="140"/>
        <end position="159"/>
    </location>
</feature>
<dbReference type="HOGENOM" id="CLU_006058_0_3_1"/>
<dbReference type="VEuPathDB" id="FungiDB:MELLADRAFT_87426"/>
<dbReference type="Pfam" id="PF13456">
    <property type="entry name" value="RVT_3"/>
    <property type="match status" value="1"/>
</dbReference>
<evidence type="ECO:0000313" key="3">
    <source>
        <dbReference type="EMBL" id="EGF97173.1"/>
    </source>
</evidence>
<dbReference type="InterPro" id="IPR044730">
    <property type="entry name" value="RNase_H-like_dom_plant"/>
</dbReference>
<dbReference type="EMBL" id="GL883300">
    <property type="protein sequence ID" value="EGF97173.1"/>
    <property type="molecule type" value="Genomic_DNA"/>
</dbReference>
<dbReference type="Proteomes" id="UP000001072">
    <property type="component" value="Unassembled WGS sequence"/>
</dbReference>
<keyword evidence="1" id="KW-1133">Transmembrane helix</keyword>
<dbReference type="InterPro" id="IPR043502">
    <property type="entry name" value="DNA/RNA_pol_sf"/>
</dbReference>